<gene>
    <name evidence="1" type="ORF">ACFOW7_13765</name>
</gene>
<reference evidence="2" key="1">
    <citation type="journal article" date="2019" name="Int. J. Syst. Evol. Microbiol.">
        <title>The Global Catalogue of Microorganisms (GCM) 10K type strain sequencing project: providing services to taxonomists for standard genome sequencing and annotation.</title>
        <authorList>
            <consortium name="The Broad Institute Genomics Platform"/>
            <consortium name="The Broad Institute Genome Sequencing Center for Infectious Disease"/>
            <person name="Wu L."/>
            <person name="Ma J."/>
        </authorList>
    </citation>
    <scope>NUCLEOTIDE SEQUENCE [LARGE SCALE GENOMIC DNA]</scope>
    <source>
        <strain evidence="2">LMG 29894</strain>
    </source>
</reference>
<evidence type="ECO:0000313" key="1">
    <source>
        <dbReference type="EMBL" id="MFC4160404.1"/>
    </source>
</evidence>
<accession>A0ABV8MRU6</accession>
<proteinExistence type="predicted"/>
<name>A0ABV8MRU6_9NEIS</name>
<evidence type="ECO:0000313" key="2">
    <source>
        <dbReference type="Proteomes" id="UP001595791"/>
    </source>
</evidence>
<keyword evidence="2" id="KW-1185">Reference proteome</keyword>
<dbReference type="EMBL" id="JBHSBU010000001">
    <property type="protein sequence ID" value="MFC4160404.1"/>
    <property type="molecule type" value="Genomic_DNA"/>
</dbReference>
<dbReference type="RefSeq" id="WP_378165193.1">
    <property type="nucleotide sequence ID" value="NZ_JBHSBU010000001.1"/>
</dbReference>
<protein>
    <submittedName>
        <fullName evidence="1">Uncharacterized protein</fullName>
    </submittedName>
</protein>
<comment type="caution">
    <text evidence="1">The sequence shown here is derived from an EMBL/GenBank/DDBJ whole genome shotgun (WGS) entry which is preliminary data.</text>
</comment>
<dbReference type="Proteomes" id="UP001595791">
    <property type="component" value="Unassembled WGS sequence"/>
</dbReference>
<organism evidence="1 2">
    <name type="scientific">Chitinimonas lacunae</name>
    <dbReference type="NCBI Taxonomy" id="1963018"/>
    <lineage>
        <taxon>Bacteria</taxon>
        <taxon>Pseudomonadati</taxon>
        <taxon>Pseudomonadota</taxon>
        <taxon>Betaproteobacteria</taxon>
        <taxon>Neisseriales</taxon>
        <taxon>Chitinibacteraceae</taxon>
        <taxon>Chitinimonas</taxon>
    </lineage>
</organism>
<sequence length="425" mass="47169">MSENLNDIPPAIPLIVDALKASESLTDARKNIKALIPELKQQSEFYYTSTIKTQNKSYGFEIYLDSALDPFSPTGCQAGPCRILQAKNISRSMGLIGDRVWLTDFFTESFLDLGRVTNVKLEKIIGDGLVLTELYPLISAGIIKFQRPFIVSCKGCLNVFENTIDNIVENLLDEYEEEISISHQENGECHIDTGSFFTPTIIINAKAGSVPISATKREITQAVIHRAVRETAWMARNAGIGEGTIFSNSKIGLAGLRLQDGKSFSRKSLAVLDNQNGFDIPWVSNLNPEQILQLRQEACKALPQFREIFIKNSDIELYKDTDGTNRARKEFIYELREQAAEVKAELESAQKHSTKYWKTTFGLIGLGAVAYGAATNQLGISFTGLLAMINLLTTHKSGHEKSIDELTRKPGYVLIKAQDILAHAD</sequence>